<organism evidence="4 5">
    <name type="scientific">Syphacia muris</name>
    <dbReference type="NCBI Taxonomy" id="451379"/>
    <lineage>
        <taxon>Eukaryota</taxon>
        <taxon>Metazoa</taxon>
        <taxon>Ecdysozoa</taxon>
        <taxon>Nematoda</taxon>
        <taxon>Chromadorea</taxon>
        <taxon>Rhabditida</taxon>
        <taxon>Spirurina</taxon>
        <taxon>Oxyuridomorpha</taxon>
        <taxon>Oxyuroidea</taxon>
        <taxon>Oxyuridae</taxon>
        <taxon>Syphacia</taxon>
    </lineage>
</organism>
<feature type="compositionally biased region" description="Low complexity" evidence="3">
    <location>
        <begin position="420"/>
        <end position="462"/>
    </location>
</feature>
<feature type="region of interest" description="Disordered" evidence="3">
    <location>
        <begin position="160"/>
        <end position="256"/>
    </location>
</feature>
<feature type="compositionally biased region" description="Polar residues" evidence="3">
    <location>
        <begin position="274"/>
        <end position="284"/>
    </location>
</feature>
<keyword evidence="2" id="KW-0175">Coiled coil</keyword>
<dbReference type="STRING" id="451379.A0A158R638"/>
<feature type="compositionally biased region" description="Basic and acidic residues" evidence="3">
    <location>
        <begin position="175"/>
        <end position="194"/>
    </location>
</feature>
<feature type="compositionally biased region" description="Polar residues" evidence="3">
    <location>
        <begin position="373"/>
        <end position="402"/>
    </location>
</feature>
<evidence type="ECO:0000256" key="3">
    <source>
        <dbReference type="SAM" id="MobiDB-lite"/>
    </source>
</evidence>
<dbReference type="AlphaFoldDB" id="A0A158R638"/>
<dbReference type="WBParaSite" id="SMUV_0000932201-mRNA-1">
    <property type="protein sequence ID" value="SMUV_0000932201-mRNA-1"/>
    <property type="gene ID" value="SMUV_0000932201"/>
</dbReference>
<evidence type="ECO:0000256" key="2">
    <source>
        <dbReference type="ARBA" id="ARBA00023054"/>
    </source>
</evidence>
<sequence>MADLFDEILKQASNNTKDASKELKKIDKSVEHERRLKAVREAQERRLIKETIKKNAPPPPPKPKFCIPKLSARKAEPSVDKERIAAFLKKKEEEKRKEFIEKRNEKEKLIKLRLQSYGGKANKKLAKQFGTTPIELQQKYGTDREHEEYLKKLQIREEEEADRLNTELRGSVMKALERKKVADKLAPSAEERKAKGPYRVASNKQNSLRYFTKEDSPGPTTSSSKNKSDEKTKRFSGTGKKTTGIAGRIEKRKPPPAFDFMDLMKKAEAIQRGESVSLTDSPTYTKKDQPGTSERCFGEKVTGRIKNGQDQLLKKTGNRSIGNSEQVNNAKKSLINKYSIGTVKRASESLSGSSSNKGRLEKSSGCSAKESYRTSNTAGNTRIESKQFISTRTGAEQTSSPAPTRRYLPGDVRYKPEMNQSKGSSASLSRSASLSQKSSIRPSVRSSLSSSSLVRSGTSTVTGRDRTAQKTDARIMPKIGADRKRTEDSRSKCDPTTLKKSRFDAEEYKEFIRYKMRQEELRRRCEEEMEDEEYDSDMDSFIDDSEFDELSRKDFEETLRMVNPRYNKKKWALNERMIDDRYMEAKYRDVAREEMRSAKIGLLEDLREAQRGTSFAL</sequence>
<accession>A0A158R638</accession>
<keyword evidence="4" id="KW-1185">Reference proteome</keyword>
<feature type="region of interest" description="Disordered" evidence="3">
    <location>
        <begin position="272"/>
        <end position="296"/>
    </location>
</feature>
<dbReference type="Proteomes" id="UP000046393">
    <property type="component" value="Unplaced"/>
</dbReference>
<proteinExistence type="inferred from homology"/>
<feature type="region of interest" description="Disordered" evidence="3">
    <location>
        <begin position="345"/>
        <end position="472"/>
    </location>
</feature>
<protein>
    <submittedName>
        <fullName evidence="5">Protein SPT2 homolog</fullName>
    </submittedName>
</protein>
<reference evidence="5" key="1">
    <citation type="submission" date="2016-04" db="UniProtKB">
        <authorList>
            <consortium name="WormBaseParasite"/>
        </authorList>
    </citation>
    <scope>IDENTIFICATION</scope>
</reference>
<dbReference type="Pfam" id="PF08243">
    <property type="entry name" value="SPT2"/>
    <property type="match status" value="1"/>
</dbReference>
<feature type="compositionally biased region" description="Basic and acidic residues" evidence="3">
    <location>
        <begin position="463"/>
        <end position="472"/>
    </location>
</feature>
<evidence type="ECO:0000313" key="5">
    <source>
        <dbReference type="WBParaSite" id="SMUV_0000932201-mRNA-1"/>
    </source>
</evidence>
<evidence type="ECO:0000313" key="4">
    <source>
        <dbReference type="Proteomes" id="UP000046393"/>
    </source>
</evidence>
<comment type="similarity">
    <text evidence="1">Belongs to the SPT2 family.</text>
</comment>
<evidence type="ECO:0000256" key="1">
    <source>
        <dbReference type="ARBA" id="ARBA00006461"/>
    </source>
</evidence>
<dbReference type="InterPro" id="IPR013256">
    <property type="entry name" value="Chromatin_SPT2"/>
</dbReference>
<name>A0A158R638_9BILA</name>